<dbReference type="GO" id="GO:0005509">
    <property type="term" value="F:calcium ion binding"/>
    <property type="evidence" value="ECO:0007669"/>
    <property type="project" value="InterPro"/>
</dbReference>
<name>A0AAV3XAS7_9CYAN</name>
<dbReference type="AlphaFoldDB" id="A0AAV3XAS7"/>
<dbReference type="Gene3D" id="2.150.10.10">
    <property type="entry name" value="Serralysin-like metalloprotease, C-terminal"/>
    <property type="match status" value="1"/>
</dbReference>
<evidence type="ECO:0000313" key="2">
    <source>
        <dbReference type="Proteomes" id="UP001050975"/>
    </source>
</evidence>
<organism evidence="1 2">
    <name type="scientific">Microseira wollei NIES-4236</name>
    <dbReference type="NCBI Taxonomy" id="2530354"/>
    <lineage>
        <taxon>Bacteria</taxon>
        <taxon>Bacillati</taxon>
        <taxon>Cyanobacteriota</taxon>
        <taxon>Cyanophyceae</taxon>
        <taxon>Oscillatoriophycideae</taxon>
        <taxon>Aerosakkonematales</taxon>
        <taxon>Aerosakkonemataceae</taxon>
        <taxon>Microseira</taxon>
    </lineage>
</organism>
<accession>A0AAV3XAS7</accession>
<protein>
    <submittedName>
        <fullName evidence="1">Na-Ca exchanger/integrin-beta4 like protein</fullName>
    </submittedName>
</protein>
<dbReference type="PRINTS" id="PR00313">
    <property type="entry name" value="CABNDNGRPT"/>
</dbReference>
<dbReference type="InterPro" id="IPR011049">
    <property type="entry name" value="Serralysin-like_metalloprot_C"/>
</dbReference>
<comment type="caution">
    <text evidence="1">The sequence shown here is derived from an EMBL/GenBank/DDBJ whole genome shotgun (WGS) entry which is preliminary data.</text>
</comment>
<dbReference type="RefSeq" id="WP_264196426.1">
    <property type="nucleotide sequence ID" value="NZ_BLAY01000024.1"/>
</dbReference>
<sequence>MQIYQSWTQVLDRNDTIEGGFGNDTLVGGAGNDLLTGNQGADTFLYKTSKTFDTQEIGIDTITDFKAGTDKIVLSKTTFSALTSAVGGSINANEFAVVADDIAAAVSNAFITYSTGSGKLFYNQNGAAEGLGNGAQFAFLQGIPPLSATDIALIA</sequence>
<dbReference type="InterPro" id="IPR018511">
    <property type="entry name" value="Hemolysin-typ_Ca-bd_CS"/>
</dbReference>
<keyword evidence="2" id="KW-1185">Reference proteome</keyword>
<dbReference type="SUPFAM" id="SSF51120">
    <property type="entry name" value="beta-Roll"/>
    <property type="match status" value="1"/>
</dbReference>
<gene>
    <name evidence="1" type="ORF">MiSe_19630</name>
</gene>
<evidence type="ECO:0000313" key="1">
    <source>
        <dbReference type="EMBL" id="GET37210.1"/>
    </source>
</evidence>
<proteinExistence type="predicted"/>
<dbReference type="EMBL" id="BLAY01000024">
    <property type="protein sequence ID" value="GET37210.1"/>
    <property type="molecule type" value="Genomic_DNA"/>
</dbReference>
<dbReference type="InterPro" id="IPR001343">
    <property type="entry name" value="Hemolysn_Ca-bd"/>
</dbReference>
<dbReference type="GO" id="GO:0005615">
    <property type="term" value="C:extracellular space"/>
    <property type="evidence" value="ECO:0007669"/>
    <property type="project" value="InterPro"/>
</dbReference>
<dbReference type="Pfam" id="PF00353">
    <property type="entry name" value="HemolysinCabind"/>
    <property type="match status" value="1"/>
</dbReference>
<dbReference type="PROSITE" id="PS00330">
    <property type="entry name" value="HEMOLYSIN_CALCIUM"/>
    <property type="match status" value="1"/>
</dbReference>
<dbReference type="Proteomes" id="UP001050975">
    <property type="component" value="Unassembled WGS sequence"/>
</dbReference>
<reference evidence="1" key="1">
    <citation type="submission" date="2019-10" db="EMBL/GenBank/DDBJ databases">
        <title>Draft genome sequece of Microseira wollei NIES-4236.</title>
        <authorList>
            <person name="Yamaguchi H."/>
            <person name="Suzuki S."/>
            <person name="Kawachi M."/>
        </authorList>
    </citation>
    <scope>NUCLEOTIDE SEQUENCE</scope>
    <source>
        <strain evidence="1">NIES-4236</strain>
    </source>
</reference>